<dbReference type="EMBL" id="MU842835">
    <property type="protein sequence ID" value="KAK2032002.1"/>
    <property type="molecule type" value="Genomic_DNA"/>
</dbReference>
<dbReference type="AlphaFoldDB" id="A0AAD9HPW1"/>
<sequence>MSERCDSGTVGLSAWHNEIGFGCANQRRKITRASAGCAGSRLKKMGRGTSANLPPFLANWSRPFEQGIINSCAAAVVNPILFLGLDAWKERDVSSSYPIQISVPTSGQDRKTCSNGLVTQALHVHKCVSCMLWSRLWALTGHRPSFLADGTGIVKKSRLPADTIIGLSTRTIRVASVSVSTRLLLVTVVVGGLARRICAGIR</sequence>
<evidence type="ECO:0000313" key="1">
    <source>
        <dbReference type="EMBL" id="KAK2032002.1"/>
    </source>
</evidence>
<accession>A0AAD9HPW1</accession>
<dbReference type="Proteomes" id="UP001232148">
    <property type="component" value="Unassembled WGS sequence"/>
</dbReference>
<proteinExistence type="predicted"/>
<evidence type="ECO:0000313" key="2">
    <source>
        <dbReference type="Proteomes" id="UP001232148"/>
    </source>
</evidence>
<name>A0AAD9HPW1_9PEZI</name>
<reference evidence="1" key="1">
    <citation type="submission" date="2021-06" db="EMBL/GenBank/DDBJ databases">
        <title>Comparative genomics, transcriptomics and evolutionary studies reveal genomic signatures of adaptation to plant cell wall in hemibiotrophic fungi.</title>
        <authorList>
            <consortium name="DOE Joint Genome Institute"/>
            <person name="Baroncelli R."/>
            <person name="Diaz J.F."/>
            <person name="Benocci T."/>
            <person name="Peng M."/>
            <person name="Battaglia E."/>
            <person name="Haridas S."/>
            <person name="Andreopoulos W."/>
            <person name="Labutti K."/>
            <person name="Pangilinan J."/>
            <person name="Floch G.L."/>
            <person name="Makela M.R."/>
            <person name="Henrissat B."/>
            <person name="Grigoriev I.V."/>
            <person name="Crouch J.A."/>
            <person name="De Vries R.P."/>
            <person name="Sukno S.A."/>
            <person name="Thon M.R."/>
        </authorList>
    </citation>
    <scope>NUCLEOTIDE SEQUENCE</scope>
    <source>
        <strain evidence="1">MAFF235873</strain>
    </source>
</reference>
<comment type="caution">
    <text evidence="1">The sequence shown here is derived from an EMBL/GenBank/DDBJ whole genome shotgun (WGS) entry which is preliminary data.</text>
</comment>
<gene>
    <name evidence="1" type="ORF">LX32DRAFT_237303</name>
</gene>
<organism evidence="1 2">
    <name type="scientific">Colletotrichum zoysiae</name>
    <dbReference type="NCBI Taxonomy" id="1216348"/>
    <lineage>
        <taxon>Eukaryota</taxon>
        <taxon>Fungi</taxon>
        <taxon>Dikarya</taxon>
        <taxon>Ascomycota</taxon>
        <taxon>Pezizomycotina</taxon>
        <taxon>Sordariomycetes</taxon>
        <taxon>Hypocreomycetidae</taxon>
        <taxon>Glomerellales</taxon>
        <taxon>Glomerellaceae</taxon>
        <taxon>Colletotrichum</taxon>
        <taxon>Colletotrichum graminicola species complex</taxon>
    </lineage>
</organism>
<protein>
    <submittedName>
        <fullName evidence="1">Uncharacterized protein</fullName>
    </submittedName>
</protein>
<keyword evidence="2" id="KW-1185">Reference proteome</keyword>